<organism evidence="1">
    <name type="scientific">uncultured delta proteobacterium HF0500_03A04</name>
    <dbReference type="NCBI Taxonomy" id="710834"/>
    <lineage>
        <taxon>Bacteria</taxon>
        <taxon>Deltaproteobacteria</taxon>
        <taxon>environmental samples</taxon>
    </lineage>
</organism>
<accession>E0XY34</accession>
<dbReference type="SUPFAM" id="SSF88659">
    <property type="entry name" value="Sigma3 and sigma4 domains of RNA polymerase sigma factors"/>
    <property type="match status" value="1"/>
</dbReference>
<proteinExistence type="predicted"/>
<dbReference type="Gene3D" id="1.20.140.160">
    <property type="match status" value="1"/>
</dbReference>
<dbReference type="InterPro" id="IPR013324">
    <property type="entry name" value="RNA_pol_sigma_r3/r4-like"/>
</dbReference>
<evidence type="ECO:0000313" key="1">
    <source>
        <dbReference type="EMBL" id="ADI19325.1"/>
    </source>
</evidence>
<dbReference type="AlphaFoldDB" id="E0XY34"/>
<protein>
    <submittedName>
        <fullName evidence="1">Uncharacterized protein</fullName>
    </submittedName>
</protein>
<dbReference type="GO" id="GO:0006352">
    <property type="term" value="P:DNA-templated transcription initiation"/>
    <property type="evidence" value="ECO:0007669"/>
    <property type="project" value="InterPro"/>
</dbReference>
<dbReference type="InterPro" id="IPR013325">
    <property type="entry name" value="RNA_pol_sigma_r2"/>
</dbReference>
<reference evidence="1" key="1">
    <citation type="journal article" date="2011" name="Environ. Microbiol.">
        <title>Time-series analyses of Monterey Bay coastal microbial picoplankton using a 'genome proxy' microarray.</title>
        <authorList>
            <person name="Rich V.I."/>
            <person name="Pham V.D."/>
            <person name="Eppley J."/>
            <person name="Shi Y."/>
            <person name="DeLong E.F."/>
        </authorList>
    </citation>
    <scope>NUCLEOTIDE SEQUENCE</scope>
</reference>
<dbReference type="GO" id="GO:0003700">
    <property type="term" value="F:DNA-binding transcription factor activity"/>
    <property type="evidence" value="ECO:0007669"/>
    <property type="project" value="InterPro"/>
</dbReference>
<dbReference type="SUPFAM" id="SSF88946">
    <property type="entry name" value="Sigma2 domain of RNA polymerase sigma factors"/>
    <property type="match status" value="1"/>
</dbReference>
<name>E0XY34_9DELT</name>
<dbReference type="EMBL" id="GU474917">
    <property type="protein sequence ID" value="ADI19325.1"/>
    <property type="molecule type" value="Genomic_DNA"/>
</dbReference>
<sequence>MSEAAPCSSWITRHLDAIQNVVRLLCRRKSLSPEDCEDFESDLLLRLAEDKTTLSETIRNAPVAFFHTLAANLFVDRQRERSGRWQPSTSAQKHGPSAVLLERLLHLERLTVSEAFHVLTINHRLNLSLPEYRSLLAVVQLPKVRESIVEFQEERFSNESSSIEEARKLALRRLILAGVGELAEQFAPEATLVVKLRYLEDVSISEIARVLRKERHQIRYLHDQTLLELKNRLLERGFTEVELLEVIR</sequence>